<evidence type="ECO:0000259" key="10">
    <source>
        <dbReference type="Pfam" id="PF05193"/>
    </source>
</evidence>
<feature type="domain" description="Peptidase M16 C-terminal" evidence="10">
    <location>
        <begin position="208"/>
        <end position="390"/>
    </location>
</feature>
<keyword evidence="4" id="KW-0479">Metal-binding</keyword>
<dbReference type="GO" id="GO:0006508">
    <property type="term" value="P:proteolysis"/>
    <property type="evidence" value="ECO:0007669"/>
    <property type="project" value="UniProtKB-KW"/>
</dbReference>
<evidence type="ECO:0000256" key="3">
    <source>
        <dbReference type="ARBA" id="ARBA00022670"/>
    </source>
</evidence>
<keyword evidence="6" id="KW-0862">Zinc</keyword>
<evidence type="ECO:0000256" key="8">
    <source>
        <dbReference type="RuleBase" id="RU004447"/>
    </source>
</evidence>
<dbReference type="AlphaFoldDB" id="A0A8J3BE04"/>
<dbReference type="GO" id="GO:0046872">
    <property type="term" value="F:metal ion binding"/>
    <property type="evidence" value="ECO:0007669"/>
    <property type="project" value="UniProtKB-KW"/>
</dbReference>
<dbReference type="SUPFAM" id="SSF63411">
    <property type="entry name" value="LuxS/MPP-like metallohydrolase"/>
    <property type="match status" value="4"/>
</dbReference>
<gene>
    <name evidence="11" type="ORF">GCM10007962_06440</name>
</gene>
<comment type="similarity">
    <text evidence="2 8">Belongs to the peptidase M16 family.</text>
</comment>
<evidence type="ECO:0000259" key="9">
    <source>
        <dbReference type="Pfam" id="PF00675"/>
    </source>
</evidence>
<proteinExistence type="inferred from homology"/>
<dbReference type="PANTHER" id="PTHR43690:SF17">
    <property type="entry name" value="PROTEIN YHJJ"/>
    <property type="match status" value="1"/>
</dbReference>
<accession>A0A8J3BE04</accession>
<comment type="caution">
    <text evidence="11">The sequence shown here is derived from an EMBL/GenBank/DDBJ whole genome shotgun (WGS) entry which is preliminary data.</text>
</comment>
<keyword evidence="12" id="KW-1185">Reference proteome</keyword>
<dbReference type="Pfam" id="PF05193">
    <property type="entry name" value="Peptidase_M16_C"/>
    <property type="match status" value="2"/>
</dbReference>
<dbReference type="InterPro" id="IPR011249">
    <property type="entry name" value="Metalloenz_LuxS/M16"/>
</dbReference>
<dbReference type="InterPro" id="IPR001431">
    <property type="entry name" value="Pept_M16_Zn_BS"/>
</dbReference>
<name>A0A8J3BE04_9FLAO</name>
<evidence type="ECO:0000256" key="4">
    <source>
        <dbReference type="ARBA" id="ARBA00022723"/>
    </source>
</evidence>
<dbReference type="RefSeq" id="WP_188649926.1">
    <property type="nucleotide sequence ID" value="NZ_BMNR01000001.1"/>
</dbReference>
<keyword evidence="5" id="KW-0378">Hydrolase</keyword>
<feature type="domain" description="Peptidase M16 C-terminal" evidence="10">
    <location>
        <begin position="691"/>
        <end position="867"/>
    </location>
</feature>
<keyword evidence="3 11" id="KW-0645">Protease</keyword>
<reference evidence="11" key="1">
    <citation type="journal article" date="2014" name="Int. J. Syst. Evol. Microbiol.">
        <title>Complete genome sequence of Corynebacterium casei LMG S-19264T (=DSM 44701T), isolated from a smear-ripened cheese.</title>
        <authorList>
            <consortium name="US DOE Joint Genome Institute (JGI-PGF)"/>
            <person name="Walter F."/>
            <person name="Albersmeier A."/>
            <person name="Kalinowski J."/>
            <person name="Ruckert C."/>
        </authorList>
    </citation>
    <scope>NUCLEOTIDE SEQUENCE</scope>
    <source>
        <strain evidence="11">JCM 12862</strain>
    </source>
</reference>
<dbReference type="Pfam" id="PF00675">
    <property type="entry name" value="Peptidase_M16"/>
    <property type="match status" value="1"/>
</dbReference>
<evidence type="ECO:0000256" key="5">
    <source>
        <dbReference type="ARBA" id="ARBA00022801"/>
    </source>
</evidence>
<keyword evidence="7" id="KW-0482">Metalloprotease</keyword>
<feature type="domain" description="Peptidase M16 N-terminal" evidence="9">
    <location>
        <begin position="65"/>
        <end position="183"/>
    </location>
</feature>
<protein>
    <submittedName>
        <fullName evidence="11">Zinc protease</fullName>
    </submittedName>
</protein>
<evidence type="ECO:0000256" key="2">
    <source>
        <dbReference type="ARBA" id="ARBA00007261"/>
    </source>
</evidence>
<dbReference type="PANTHER" id="PTHR43690">
    <property type="entry name" value="NARDILYSIN"/>
    <property type="match status" value="1"/>
</dbReference>
<sequence length="939" mass="106549">MKRILTYTIVMFMAFIGKLHAQSINFDAPLPIDQTIKKGVLPNGMTYYIKSTDVVKGAASYYIIQNVGSILENEDQRGLAHFLEHMAFNGTKHFPGKGILNTLQKHGAVFGKDINAYTSFDETVYNLDNIPTKDGLVDTCLTVLKDWSNYLLLTDSEIDAERGVIKEEWRTRQNGPMRLFEKSLPITFNHSKYADRMPIGLMSVVEGFDYKALRDFYHDWYRTDLQAIAIIGDVDVDDIEKKIKEMFSEIPAVESPRTRTIVDIPENQDMLYSLGLDPEVSTASISFGIRHKKSLEPETVADLKDQLLRSMATNMLSARISEQAQKPEAPFLAARIGYGSLSRTSNVFGITIYPKENKQAEAFKAVMLEVERAVKYGFTQSEIDRSIAQMKSSYENQIAKRDDMSHGRIERAIQDNYLDNKTMTDIDKEYQIAQQLFVGFTTEELHKTIKDLYTQNNRYINVTGVEGRDNLSEEEAKQILDSVENSQTIEPYTESLKGKTLVSGLDIKAGAIDETIPNADTGSTTFVLSNGIKVHYKFVDKEKDKVSLKGISYGGTSLLSDEELPSANLVGSLIQMSGLGDFNATDLKKVLAGKTANVRIGLDDINENLSGSSNTKDVETMLQMVYLYFVKPRFDEQAYKVLESNIDNYIVRRSKDVDEKMRDSLTVTLYGKDNPRKHIFDQKYASEIAFDKIKTVYNDRFADASDFEFFIVGDVSKDQLKPLLETYLASIPTKNTHETFKQNNPEWVSSTIDKDIYLTMEDPKASVNIAYKKEMPYTIEQAIYTDALGDILQLRVLETVRESEGGAYSPRAYAQFFREPKPQAYVSFSFDCNPDLVDKLVNIVKAELQKIADGNINDDDLNKTKTNFIKERQQSRDKNDYDMQLLTTFFRYGENIDDAKNFEDIVNSMTKGDIQEMAKQVLDGRGKSFEIVFKPEQKN</sequence>
<reference evidence="11" key="2">
    <citation type="submission" date="2020-09" db="EMBL/GenBank/DDBJ databases">
        <authorList>
            <person name="Sun Q."/>
            <person name="Ohkuma M."/>
        </authorList>
    </citation>
    <scope>NUCLEOTIDE SEQUENCE</scope>
    <source>
        <strain evidence="11">JCM 12862</strain>
    </source>
</reference>
<evidence type="ECO:0000256" key="7">
    <source>
        <dbReference type="ARBA" id="ARBA00023049"/>
    </source>
</evidence>
<dbReference type="Gene3D" id="3.30.830.10">
    <property type="entry name" value="Metalloenzyme, LuxS/M16 peptidase-like"/>
    <property type="match status" value="4"/>
</dbReference>
<dbReference type="EMBL" id="BMNR01000001">
    <property type="protein sequence ID" value="GGK14961.1"/>
    <property type="molecule type" value="Genomic_DNA"/>
</dbReference>
<dbReference type="GO" id="GO:0004222">
    <property type="term" value="F:metalloendopeptidase activity"/>
    <property type="evidence" value="ECO:0007669"/>
    <property type="project" value="InterPro"/>
</dbReference>
<dbReference type="Proteomes" id="UP000612329">
    <property type="component" value="Unassembled WGS sequence"/>
</dbReference>
<organism evidence="11 12">
    <name type="scientific">Yeosuana aromativorans</name>
    <dbReference type="NCBI Taxonomy" id="288019"/>
    <lineage>
        <taxon>Bacteria</taxon>
        <taxon>Pseudomonadati</taxon>
        <taxon>Bacteroidota</taxon>
        <taxon>Flavobacteriia</taxon>
        <taxon>Flavobacteriales</taxon>
        <taxon>Flavobacteriaceae</taxon>
        <taxon>Yeosuana</taxon>
    </lineage>
</organism>
<comment type="cofactor">
    <cofactor evidence="1">
        <name>Zn(2+)</name>
        <dbReference type="ChEBI" id="CHEBI:29105"/>
    </cofactor>
</comment>
<dbReference type="InterPro" id="IPR007863">
    <property type="entry name" value="Peptidase_M16_C"/>
</dbReference>
<evidence type="ECO:0000313" key="11">
    <source>
        <dbReference type="EMBL" id="GGK14961.1"/>
    </source>
</evidence>
<dbReference type="PROSITE" id="PS00143">
    <property type="entry name" value="INSULINASE"/>
    <property type="match status" value="1"/>
</dbReference>
<evidence type="ECO:0000313" key="12">
    <source>
        <dbReference type="Proteomes" id="UP000612329"/>
    </source>
</evidence>
<dbReference type="InterPro" id="IPR050626">
    <property type="entry name" value="Peptidase_M16"/>
</dbReference>
<dbReference type="InterPro" id="IPR011765">
    <property type="entry name" value="Pept_M16_N"/>
</dbReference>
<evidence type="ECO:0000256" key="6">
    <source>
        <dbReference type="ARBA" id="ARBA00022833"/>
    </source>
</evidence>
<evidence type="ECO:0000256" key="1">
    <source>
        <dbReference type="ARBA" id="ARBA00001947"/>
    </source>
</evidence>